<dbReference type="Proteomes" id="UP001165074">
    <property type="component" value="Unassembled WGS sequence"/>
</dbReference>
<dbReference type="EMBL" id="BSTJ01000005">
    <property type="protein sequence ID" value="GLY76483.1"/>
    <property type="molecule type" value="Genomic_DNA"/>
</dbReference>
<organism evidence="2 3">
    <name type="scientific">Actinoallomurus iriomotensis</name>
    <dbReference type="NCBI Taxonomy" id="478107"/>
    <lineage>
        <taxon>Bacteria</taxon>
        <taxon>Bacillati</taxon>
        <taxon>Actinomycetota</taxon>
        <taxon>Actinomycetes</taxon>
        <taxon>Streptosporangiales</taxon>
        <taxon>Thermomonosporaceae</taxon>
        <taxon>Actinoallomurus</taxon>
    </lineage>
</organism>
<accession>A0A9W6SB86</accession>
<reference evidence="2" key="2">
    <citation type="submission" date="2023-03" db="EMBL/GenBank/DDBJ databases">
        <title>Actinoallomurus iriomotensis NBRC 103684.</title>
        <authorList>
            <person name="Ichikawa N."/>
            <person name="Sato H."/>
            <person name="Tonouchi N."/>
        </authorList>
    </citation>
    <scope>NUCLEOTIDE SEQUENCE</scope>
    <source>
        <strain evidence="2">NBRC 103684</strain>
    </source>
</reference>
<proteinExistence type="predicted"/>
<sequence length="140" mass="14356">MNRPLVLTCVALSAVMPLTGCGGNKKAATVAQSASPGARHHAPAATRAPSASATVTGTVRVGGYCKATGVVGRTANGGWARCLKKPGDKQARWYSQAPSTTAPRAGEYCSRAGATAKAATGKKLTCTKKAGETRPRWRTK</sequence>
<name>A0A9W6SB86_9ACTN</name>
<dbReference type="Proteomes" id="UP001165135">
    <property type="component" value="Unassembled WGS sequence"/>
</dbReference>
<keyword evidence="3" id="KW-1185">Reference proteome</keyword>
<dbReference type="EMBL" id="BSTK01000021">
    <property type="protein sequence ID" value="GLY91680.1"/>
    <property type="molecule type" value="Genomic_DNA"/>
</dbReference>
<evidence type="ECO:0000313" key="3">
    <source>
        <dbReference type="Proteomes" id="UP001165074"/>
    </source>
</evidence>
<dbReference type="AlphaFoldDB" id="A0A9W6SB86"/>
<evidence type="ECO:0000313" key="1">
    <source>
        <dbReference type="EMBL" id="GLY76483.1"/>
    </source>
</evidence>
<protein>
    <submittedName>
        <fullName evidence="2">Uncharacterized protein</fullName>
    </submittedName>
</protein>
<gene>
    <name evidence="1" type="ORF">Airi01_047500</name>
    <name evidence="2" type="ORF">Airi02_096080</name>
</gene>
<dbReference type="RefSeq" id="WP_285583422.1">
    <property type="nucleotide sequence ID" value="NZ_BSTJ01000005.1"/>
</dbReference>
<comment type="caution">
    <text evidence="2">The sequence shown here is derived from an EMBL/GenBank/DDBJ whole genome shotgun (WGS) entry which is preliminary data.</text>
</comment>
<evidence type="ECO:0000313" key="2">
    <source>
        <dbReference type="EMBL" id="GLY91680.1"/>
    </source>
</evidence>
<reference evidence="1" key="1">
    <citation type="submission" date="2023-03" db="EMBL/GenBank/DDBJ databases">
        <title>Actinoallomurus iriomotensis NBRC 103681.</title>
        <authorList>
            <person name="Ichikawa N."/>
            <person name="Sato H."/>
            <person name="Tonouchi N."/>
        </authorList>
    </citation>
    <scope>NUCLEOTIDE SEQUENCE</scope>
    <source>
        <strain evidence="1">NBRC 103681</strain>
    </source>
</reference>